<keyword evidence="2" id="KW-1185">Reference proteome</keyword>
<comment type="caution">
    <text evidence="1">The sequence shown here is derived from an EMBL/GenBank/DDBJ whole genome shotgun (WGS) entry which is preliminary data.</text>
</comment>
<dbReference type="EMBL" id="CAKOEU010000010">
    <property type="protein sequence ID" value="CAH1857409.1"/>
    <property type="molecule type" value="Genomic_DNA"/>
</dbReference>
<protein>
    <submittedName>
        <fullName evidence="1">Uncharacterized protein</fullName>
    </submittedName>
</protein>
<dbReference type="RefSeq" id="WP_248706831.1">
    <property type="nucleotide sequence ID" value="NZ_CAKOET010000010.1"/>
</dbReference>
<evidence type="ECO:0000313" key="2">
    <source>
        <dbReference type="Proteomes" id="UP000838102"/>
    </source>
</evidence>
<dbReference type="Proteomes" id="UP000838102">
    <property type="component" value="Unassembled WGS sequence"/>
</dbReference>
<reference evidence="1" key="1">
    <citation type="submission" date="2022-03" db="EMBL/GenBank/DDBJ databases">
        <authorList>
            <person name="Hettiarachchi G."/>
        </authorList>
    </citation>
    <scope>NUCLEOTIDE SEQUENCE</scope>
    <source>
        <strain evidence="1">LMG 32447</strain>
    </source>
</reference>
<organism evidence="1 2">
    <name type="scientific">Convivina praedatoris</name>
    <dbReference type="NCBI Taxonomy" id="2880963"/>
    <lineage>
        <taxon>Bacteria</taxon>
        <taxon>Bacillati</taxon>
        <taxon>Bacillota</taxon>
        <taxon>Bacilli</taxon>
        <taxon>Lactobacillales</taxon>
        <taxon>Lactobacillaceae</taxon>
        <taxon>Convivina</taxon>
    </lineage>
</organism>
<name>A0ABM9D3E8_9LACO</name>
<sequence length="109" mass="13145">MREFLQHQENLTADFHFKQKQIETGLEQLHQVQTKLHQQIDAIVDYCHYLHSHSVGLELRTLFPEIESVEQAARQDFRQIECNLQTGLQRIRQDYRLKSNRLEENYGYM</sequence>
<accession>A0ABM9D3E8</accession>
<gene>
    <name evidence="1" type="ORF">LMG032447_01524</name>
</gene>
<evidence type="ECO:0000313" key="1">
    <source>
        <dbReference type="EMBL" id="CAH1857409.1"/>
    </source>
</evidence>
<proteinExistence type="predicted"/>